<dbReference type="SMART" id="SM00354">
    <property type="entry name" value="HTH_LACI"/>
    <property type="match status" value="1"/>
</dbReference>
<keyword evidence="1" id="KW-0805">Transcription regulation</keyword>
<dbReference type="SUPFAM" id="SSF53822">
    <property type="entry name" value="Periplasmic binding protein-like I"/>
    <property type="match status" value="1"/>
</dbReference>
<dbReference type="STRING" id="1387277.SAMN06295998_101536"/>
<gene>
    <name evidence="6" type="ORF">SAMN06295998_101536</name>
</gene>
<dbReference type="PANTHER" id="PTHR30146:SF109">
    <property type="entry name" value="HTH-TYPE TRANSCRIPTIONAL REGULATOR GALS"/>
    <property type="match status" value="1"/>
</dbReference>
<dbReference type="PROSITE" id="PS50943">
    <property type="entry name" value="HTH_CROC1"/>
    <property type="match status" value="1"/>
</dbReference>
<keyword evidence="7" id="KW-1185">Reference proteome</keyword>
<proteinExistence type="predicted"/>
<dbReference type="Pfam" id="PF13377">
    <property type="entry name" value="Peripla_BP_3"/>
    <property type="match status" value="1"/>
</dbReference>
<feature type="domain" description="HTH lacI-type" evidence="4">
    <location>
        <begin position="12"/>
        <end position="66"/>
    </location>
</feature>
<dbReference type="CDD" id="cd01392">
    <property type="entry name" value="HTH_LacI"/>
    <property type="match status" value="1"/>
</dbReference>
<dbReference type="AlphaFoldDB" id="A0A1W1ZFK3"/>
<dbReference type="InterPro" id="IPR001387">
    <property type="entry name" value="Cro/C1-type_HTH"/>
</dbReference>
<keyword evidence="3" id="KW-0804">Transcription</keyword>
<evidence type="ECO:0000256" key="2">
    <source>
        <dbReference type="ARBA" id="ARBA00023125"/>
    </source>
</evidence>
<dbReference type="InterPro" id="IPR046335">
    <property type="entry name" value="LacI/GalR-like_sensor"/>
</dbReference>
<sequence>MRANPVTGSKIKNMDELAKVSNISRPTLSKYFNDPESVRKTTRQKIETALKTYDYKPNIFAINQNRKLTKTIGILVPYLADPFFAEVARRLERHCIDAGYWPTVFSAHGDQEAENNALATMQSLRPAGALLAPLGRRSDFEAVKRFADEVPTVVFDSNVAVGEAFVGNDNFKSIGLIVDYLCRTGEPPCFFEMPPLNPNANKRREAYVQSMERLGLTPQVIKVEGTNWDFERIGFEGGMRLIEERSLPSNTVLCSNDRLAIGLMAAAYQKGLRVGHGPECALRIAGHDDHPWSRYTCPPLTTVSQDYSAIADQSVKILFDLIQEGKQTHSRFENLLDGKLVLRTSA</sequence>
<dbReference type="InterPro" id="IPR000843">
    <property type="entry name" value="HTH_LacI"/>
</dbReference>
<dbReference type="Gene3D" id="3.40.50.2300">
    <property type="match status" value="2"/>
</dbReference>
<dbReference type="GO" id="GO:0000976">
    <property type="term" value="F:transcription cis-regulatory region binding"/>
    <property type="evidence" value="ECO:0007669"/>
    <property type="project" value="TreeGrafter"/>
</dbReference>
<reference evidence="6 7" key="1">
    <citation type="submission" date="2017-04" db="EMBL/GenBank/DDBJ databases">
        <authorList>
            <person name="Afonso C.L."/>
            <person name="Miller P.J."/>
            <person name="Scott M.A."/>
            <person name="Spackman E."/>
            <person name="Goraichik I."/>
            <person name="Dimitrov K.M."/>
            <person name="Suarez D.L."/>
            <person name="Swayne D.E."/>
        </authorList>
    </citation>
    <scope>NUCLEOTIDE SEQUENCE [LARGE SCALE GENOMIC DNA]</scope>
    <source>
        <strain evidence="6 7">CGMCC 1.12644</strain>
    </source>
</reference>
<dbReference type="SUPFAM" id="SSF47413">
    <property type="entry name" value="lambda repressor-like DNA-binding domains"/>
    <property type="match status" value="1"/>
</dbReference>
<evidence type="ECO:0000256" key="3">
    <source>
        <dbReference type="ARBA" id="ARBA00023163"/>
    </source>
</evidence>
<dbReference type="CDD" id="cd06267">
    <property type="entry name" value="PBP1_LacI_sugar_binding-like"/>
    <property type="match status" value="1"/>
</dbReference>
<accession>A0A1W1ZFK3</accession>
<keyword evidence="2 6" id="KW-0238">DNA-binding</keyword>
<dbReference type="EMBL" id="FWYD01000001">
    <property type="protein sequence ID" value="SMC47194.1"/>
    <property type="molecule type" value="Genomic_DNA"/>
</dbReference>
<dbReference type="PROSITE" id="PS50932">
    <property type="entry name" value="HTH_LACI_2"/>
    <property type="match status" value="1"/>
</dbReference>
<dbReference type="Gene3D" id="1.10.260.40">
    <property type="entry name" value="lambda repressor-like DNA-binding domains"/>
    <property type="match status" value="1"/>
</dbReference>
<name>A0A1W1ZFK3_9RHOB</name>
<dbReference type="PANTHER" id="PTHR30146">
    <property type="entry name" value="LACI-RELATED TRANSCRIPTIONAL REPRESSOR"/>
    <property type="match status" value="1"/>
</dbReference>
<dbReference type="InterPro" id="IPR028082">
    <property type="entry name" value="Peripla_BP_I"/>
</dbReference>
<feature type="domain" description="HTH cro/C1-type" evidence="5">
    <location>
        <begin position="14"/>
        <end position="56"/>
    </location>
</feature>
<dbReference type="GO" id="GO:0003700">
    <property type="term" value="F:DNA-binding transcription factor activity"/>
    <property type="evidence" value="ECO:0007669"/>
    <property type="project" value="TreeGrafter"/>
</dbReference>
<dbReference type="InterPro" id="IPR010982">
    <property type="entry name" value="Lambda_DNA-bd_dom_sf"/>
</dbReference>
<dbReference type="Proteomes" id="UP000192330">
    <property type="component" value="Unassembled WGS sequence"/>
</dbReference>
<protein>
    <submittedName>
        <fullName evidence="6">DNA-binding transcriptional regulator, LacI/PurR family</fullName>
    </submittedName>
</protein>
<evidence type="ECO:0000259" key="5">
    <source>
        <dbReference type="PROSITE" id="PS50943"/>
    </source>
</evidence>
<organism evidence="6 7">
    <name type="scientific">Primorskyibacter flagellatus</name>
    <dbReference type="NCBI Taxonomy" id="1387277"/>
    <lineage>
        <taxon>Bacteria</taxon>
        <taxon>Pseudomonadati</taxon>
        <taxon>Pseudomonadota</taxon>
        <taxon>Alphaproteobacteria</taxon>
        <taxon>Rhodobacterales</taxon>
        <taxon>Roseobacteraceae</taxon>
        <taxon>Primorskyibacter</taxon>
    </lineage>
</organism>
<evidence type="ECO:0000313" key="7">
    <source>
        <dbReference type="Proteomes" id="UP000192330"/>
    </source>
</evidence>
<evidence type="ECO:0000259" key="4">
    <source>
        <dbReference type="PROSITE" id="PS50932"/>
    </source>
</evidence>
<evidence type="ECO:0000313" key="6">
    <source>
        <dbReference type="EMBL" id="SMC47194.1"/>
    </source>
</evidence>
<evidence type="ECO:0000256" key="1">
    <source>
        <dbReference type="ARBA" id="ARBA00023015"/>
    </source>
</evidence>
<dbReference type="Pfam" id="PF00356">
    <property type="entry name" value="LacI"/>
    <property type="match status" value="1"/>
</dbReference>